<evidence type="ECO:0008006" key="4">
    <source>
        <dbReference type="Google" id="ProtNLM"/>
    </source>
</evidence>
<accession>A0A813LYP3</accession>
<gene>
    <name evidence="2" type="ORF">PGLA2088_LOCUS51335</name>
</gene>
<evidence type="ECO:0000256" key="1">
    <source>
        <dbReference type="SAM" id="Phobius"/>
    </source>
</evidence>
<dbReference type="EMBL" id="CAJNNW010037626">
    <property type="protein sequence ID" value="CAE8743315.1"/>
    <property type="molecule type" value="Genomic_DNA"/>
</dbReference>
<keyword evidence="1" id="KW-1133">Transmembrane helix</keyword>
<protein>
    <recommendedName>
        <fullName evidence="4">Reverse transcriptase domain-containing protein</fullName>
    </recommendedName>
</protein>
<reference evidence="2" key="1">
    <citation type="submission" date="2021-02" db="EMBL/GenBank/DDBJ databases">
        <authorList>
            <person name="Dougan E. K."/>
            <person name="Rhodes N."/>
            <person name="Thang M."/>
            <person name="Chan C."/>
        </authorList>
    </citation>
    <scope>NUCLEOTIDE SEQUENCE</scope>
</reference>
<dbReference type="Proteomes" id="UP000626109">
    <property type="component" value="Unassembled WGS sequence"/>
</dbReference>
<keyword evidence="1" id="KW-0472">Membrane</keyword>
<proteinExistence type="predicted"/>
<dbReference type="AlphaFoldDB" id="A0A813LYP3"/>
<feature type="transmembrane region" description="Helical" evidence="1">
    <location>
        <begin position="12"/>
        <end position="34"/>
    </location>
</feature>
<keyword evidence="1" id="KW-0812">Transmembrane</keyword>
<sequence>MLVTATYLQRSLHAGHFGCCLICGCCFFCLSQLISSRCSASPFLFGMLMTVFIKDAKQQLEVSEIKLSQELCFNELLYADDTLLADVDSSVVEAYMQQVSVAGQMYGRSFNWKKFEAFPLNCTCFIADPTGMFLQQKYFWFTWGACFAQMEQMVQSSIDPSVLPGTLLTS</sequence>
<name>A0A813LYP3_POLGL</name>
<evidence type="ECO:0000313" key="2">
    <source>
        <dbReference type="EMBL" id="CAE8743315.1"/>
    </source>
</evidence>
<comment type="caution">
    <text evidence="2">The sequence shown here is derived from an EMBL/GenBank/DDBJ whole genome shotgun (WGS) entry which is preliminary data.</text>
</comment>
<organism evidence="2 3">
    <name type="scientific">Polarella glacialis</name>
    <name type="common">Dinoflagellate</name>
    <dbReference type="NCBI Taxonomy" id="89957"/>
    <lineage>
        <taxon>Eukaryota</taxon>
        <taxon>Sar</taxon>
        <taxon>Alveolata</taxon>
        <taxon>Dinophyceae</taxon>
        <taxon>Suessiales</taxon>
        <taxon>Suessiaceae</taxon>
        <taxon>Polarella</taxon>
    </lineage>
</organism>
<evidence type="ECO:0000313" key="3">
    <source>
        <dbReference type="Proteomes" id="UP000626109"/>
    </source>
</evidence>